<dbReference type="RefSeq" id="WP_391933124.1">
    <property type="nucleotide sequence ID" value="NZ_JBIBSM010000002.1"/>
</dbReference>
<accession>A0ABW6Y765</accession>
<dbReference type="Proteomes" id="UP001603013">
    <property type="component" value="Unassembled WGS sequence"/>
</dbReference>
<protein>
    <submittedName>
        <fullName evidence="1">Uncharacterized protein</fullName>
    </submittedName>
</protein>
<organism evidence="1 2">
    <name type="scientific">Streptomyces lateritius</name>
    <dbReference type="NCBI Taxonomy" id="67313"/>
    <lineage>
        <taxon>Bacteria</taxon>
        <taxon>Bacillati</taxon>
        <taxon>Actinomycetota</taxon>
        <taxon>Actinomycetes</taxon>
        <taxon>Kitasatosporales</taxon>
        <taxon>Streptomycetaceae</taxon>
        <taxon>Streptomyces</taxon>
    </lineage>
</organism>
<name>A0ABW6Y765_9ACTN</name>
<sequence>MRNIAAPDPKVRESAADEVTDLVSVYSLADGRVLAGVLAAAAECETDPAALEAQLNAIIQLGSLAEPEMVARLRDLDIERLPGELGDYVEDILEG</sequence>
<evidence type="ECO:0000313" key="2">
    <source>
        <dbReference type="Proteomes" id="UP001603013"/>
    </source>
</evidence>
<reference evidence="1 2" key="1">
    <citation type="submission" date="2024-10" db="EMBL/GenBank/DDBJ databases">
        <title>The Natural Products Discovery Center: Release of the First 8490 Sequenced Strains for Exploring Actinobacteria Biosynthetic Diversity.</title>
        <authorList>
            <person name="Kalkreuter E."/>
            <person name="Kautsar S.A."/>
            <person name="Yang D."/>
            <person name="Bader C.D."/>
            <person name="Teijaro C.N."/>
            <person name="Fluegel L."/>
            <person name="Davis C.M."/>
            <person name="Simpson J.R."/>
            <person name="Lauterbach L."/>
            <person name="Steele A.D."/>
            <person name="Gui C."/>
            <person name="Meng S."/>
            <person name="Li G."/>
            <person name="Viehrig K."/>
            <person name="Ye F."/>
            <person name="Su P."/>
            <person name="Kiefer A.F."/>
            <person name="Nichols A."/>
            <person name="Cepeda A.J."/>
            <person name="Yan W."/>
            <person name="Fan B."/>
            <person name="Jiang Y."/>
            <person name="Adhikari A."/>
            <person name="Zheng C.-J."/>
            <person name="Schuster L."/>
            <person name="Cowan T.M."/>
            <person name="Smanski M.J."/>
            <person name="Chevrette M.G."/>
            <person name="De Carvalho L.P.S."/>
            <person name="Shen B."/>
        </authorList>
    </citation>
    <scope>NUCLEOTIDE SEQUENCE [LARGE SCALE GENOMIC DNA]</scope>
    <source>
        <strain evidence="1 2">NPDC015755</strain>
    </source>
</reference>
<proteinExistence type="predicted"/>
<keyword evidence="2" id="KW-1185">Reference proteome</keyword>
<comment type="caution">
    <text evidence="1">The sequence shown here is derived from an EMBL/GenBank/DDBJ whole genome shotgun (WGS) entry which is preliminary data.</text>
</comment>
<dbReference type="EMBL" id="JBIBSM010000002">
    <property type="protein sequence ID" value="MFF8275432.1"/>
    <property type="molecule type" value="Genomic_DNA"/>
</dbReference>
<evidence type="ECO:0000313" key="1">
    <source>
        <dbReference type="EMBL" id="MFF8275432.1"/>
    </source>
</evidence>
<gene>
    <name evidence="1" type="ORF">ACF05T_04815</name>
</gene>